<feature type="compositionally biased region" description="Low complexity" evidence="5">
    <location>
        <begin position="221"/>
        <end position="234"/>
    </location>
</feature>
<dbReference type="InterPro" id="IPR018866">
    <property type="entry name" value="Znf-4CXXC_R1"/>
</dbReference>
<accession>A0A7S2TMJ5</accession>
<evidence type="ECO:0000256" key="2">
    <source>
        <dbReference type="ARBA" id="ARBA00023015"/>
    </source>
</evidence>
<evidence type="ECO:0000256" key="1">
    <source>
        <dbReference type="ARBA" id="ARBA00004123"/>
    </source>
</evidence>
<keyword evidence="2" id="KW-0805">Transcription regulation</keyword>
<organism evidence="7">
    <name type="scientific">Lotharella oceanica</name>
    <dbReference type="NCBI Taxonomy" id="641309"/>
    <lineage>
        <taxon>Eukaryota</taxon>
        <taxon>Sar</taxon>
        <taxon>Rhizaria</taxon>
        <taxon>Cercozoa</taxon>
        <taxon>Chlorarachniophyceae</taxon>
        <taxon>Lotharella</taxon>
    </lineage>
</organism>
<proteinExistence type="predicted"/>
<evidence type="ECO:0000256" key="5">
    <source>
        <dbReference type="SAM" id="MobiDB-lite"/>
    </source>
</evidence>
<dbReference type="AlphaFoldDB" id="A0A7S2TMJ5"/>
<name>A0A7S2TMJ5_9EUKA</name>
<dbReference type="GO" id="GO:0005634">
    <property type="term" value="C:nucleus"/>
    <property type="evidence" value="ECO:0007669"/>
    <property type="project" value="UniProtKB-SubCell"/>
</dbReference>
<feature type="region of interest" description="Disordered" evidence="5">
    <location>
        <begin position="94"/>
        <end position="124"/>
    </location>
</feature>
<reference evidence="7" key="1">
    <citation type="submission" date="2021-01" db="EMBL/GenBank/DDBJ databases">
        <authorList>
            <person name="Corre E."/>
            <person name="Pelletier E."/>
            <person name="Niang G."/>
            <person name="Scheremetjew M."/>
            <person name="Finn R."/>
            <person name="Kale V."/>
            <person name="Holt S."/>
            <person name="Cochrane G."/>
            <person name="Meng A."/>
            <person name="Brown T."/>
            <person name="Cohen L."/>
        </authorList>
    </citation>
    <scope>NUCLEOTIDE SEQUENCE</scope>
    <source>
        <strain evidence="7">CCMP622</strain>
    </source>
</reference>
<comment type="subcellular location">
    <subcellularLocation>
        <location evidence="1">Nucleus</location>
    </subcellularLocation>
</comment>
<feature type="region of interest" description="Disordered" evidence="5">
    <location>
        <begin position="1"/>
        <end position="27"/>
    </location>
</feature>
<evidence type="ECO:0000313" key="7">
    <source>
        <dbReference type="EMBL" id="CAD9755479.1"/>
    </source>
</evidence>
<feature type="compositionally biased region" description="Low complexity" evidence="5">
    <location>
        <begin position="100"/>
        <end position="109"/>
    </location>
</feature>
<protein>
    <recommendedName>
        <fullName evidence="6">Zinc-finger domain-containing protein</fullName>
    </recommendedName>
</protein>
<keyword evidence="3" id="KW-0804">Transcription</keyword>
<evidence type="ECO:0000256" key="4">
    <source>
        <dbReference type="ARBA" id="ARBA00023242"/>
    </source>
</evidence>
<keyword evidence="4" id="KW-0539">Nucleus</keyword>
<feature type="region of interest" description="Disordered" evidence="5">
    <location>
        <begin position="202"/>
        <end position="234"/>
    </location>
</feature>
<feature type="domain" description="Zinc-finger" evidence="6">
    <location>
        <begin position="16"/>
        <end position="95"/>
    </location>
</feature>
<evidence type="ECO:0000259" key="6">
    <source>
        <dbReference type="Pfam" id="PF10497"/>
    </source>
</evidence>
<gene>
    <name evidence="7" type="ORF">LSP00402_LOCUS5732</name>
</gene>
<dbReference type="Pfam" id="PF10497">
    <property type="entry name" value="zf-4CXXC_R1"/>
    <property type="match status" value="1"/>
</dbReference>
<sequence length="234" mass="25502">MKARQKIPQLTRKKEQQGGSSCHQCKSRRNCSDLTYCTSNLDKKKKKCRKKYCEHCLRKFYRESPAQISERPTWKCPSCRKICCCAACRRREMRDKGNGTSTSSASATTVQMAPPPAPEPKIGTSSQARVAAPAMGLEYPANGDESPPASSVNPFTAQTSSTSSFKALYAIAQMPSVKKHIKYILRRKDITDAQRVESIATLLRGSSSKGGSAPAVPTRPSSSSAEDAVMSSIS</sequence>
<dbReference type="EMBL" id="HBHP01009209">
    <property type="protein sequence ID" value="CAD9755479.1"/>
    <property type="molecule type" value="Transcribed_RNA"/>
</dbReference>
<evidence type="ECO:0000256" key="3">
    <source>
        <dbReference type="ARBA" id="ARBA00023163"/>
    </source>
</evidence>